<gene>
    <name evidence="1" type="ORF">ITJ86_04675</name>
</gene>
<sequence>MTLDEFLAKLKSSPKQIDFSETIAVIDSNYLFTPTTFTNGLLENAEDQNLGSCKLLAFAVDQDFTKAETLACFGTYYFEDVLINPNGTGHQNIRNFIKTGFEGLHFETFPLQKR</sequence>
<proteinExistence type="predicted"/>
<accession>A0ABS0EFH8</accession>
<reference evidence="1 2" key="1">
    <citation type="submission" date="2020-11" db="EMBL/GenBank/DDBJ databases">
        <title>Winogradskyella marina sp. nov., isolated from marine sediment.</title>
        <authorList>
            <person name="Bo J."/>
            <person name="Wang S."/>
            <person name="Song X."/>
            <person name="Du Z."/>
        </authorList>
    </citation>
    <scope>NUCLEOTIDE SEQUENCE [LARGE SCALE GENOMIC DNA]</scope>
    <source>
        <strain evidence="1 2">F6397</strain>
    </source>
</reference>
<organism evidence="1 2">
    <name type="scientific">Winogradskyella marina</name>
    <dbReference type="NCBI Taxonomy" id="2785530"/>
    <lineage>
        <taxon>Bacteria</taxon>
        <taxon>Pseudomonadati</taxon>
        <taxon>Bacteroidota</taxon>
        <taxon>Flavobacteriia</taxon>
        <taxon>Flavobacteriales</taxon>
        <taxon>Flavobacteriaceae</taxon>
        <taxon>Winogradskyella</taxon>
    </lineage>
</organism>
<dbReference type="Pfam" id="PF08888">
    <property type="entry name" value="HopJ"/>
    <property type="match status" value="1"/>
</dbReference>
<evidence type="ECO:0000313" key="2">
    <source>
        <dbReference type="Proteomes" id="UP000611215"/>
    </source>
</evidence>
<comment type="caution">
    <text evidence="1">The sequence shown here is derived from an EMBL/GenBank/DDBJ whole genome shotgun (WGS) entry which is preliminary data.</text>
</comment>
<protein>
    <submittedName>
        <fullName evidence="1">HopJ type III effector protein</fullName>
    </submittedName>
</protein>
<dbReference type="Gene3D" id="3.20.160.10">
    <property type="entry name" value="vpa0580 domain like"/>
    <property type="match status" value="1"/>
</dbReference>
<dbReference type="Proteomes" id="UP000611215">
    <property type="component" value="Unassembled WGS sequence"/>
</dbReference>
<dbReference type="RefSeq" id="WP_195870446.1">
    <property type="nucleotide sequence ID" value="NZ_JADOET010000002.1"/>
</dbReference>
<dbReference type="InterPro" id="IPR038604">
    <property type="entry name" value="HopJ_sf"/>
</dbReference>
<evidence type="ECO:0000313" key="1">
    <source>
        <dbReference type="EMBL" id="MBF8149177.1"/>
    </source>
</evidence>
<dbReference type="InterPro" id="IPR014984">
    <property type="entry name" value="HopJ"/>
</dbReference>
<keyword evidence="2" id="KW-1185">Reference proteome</keyword>
<name>A0ABS0EFH8_9FLAO</name>
<dbReference type="EMBL" id="JADOET010000002">
    <property type="protein sequence ID" value="MBF8149177.1"/>
    <property type="molecule type" value="Genomic_DNA"/>
</dbReference>